<dbReference type="OrthoDB" id="9810734at2"/>
<reference evidence="4 5" key="1">
    <citation type="submission" date="2018-03" db="EMBL/GenBank/DDBJ databases">
        <title>Genomic Encyclopedia of Type Strains, Phase III (KMG-III): the genomes of soil and plant-associated and newly described type strains.</title>
        <authorList>
            <person name="Whitman W."/>
        </authorList>
    </citation>
    <scope>NUCLEOTIDE SEQUENCE [LARGE SCALE GENOMIC DNA]</scope>
    <source>
        <strain evidence="4 5">CGMCC 4.7125</strain>
    </source>
</reference>
<dbReference type="PANTHER" id="PTHR44196">
    <property type="entry name" value="DEHYDROGENASE/REDUCTASE SDR FAMILY MEMBER 7B"/>
    <property type="match status" value="1"/>
</dbReference>
<dbReference type="SUPFAM" id="SSF51735">
    <property type="entry name" value="NAD(P)-binding Rossmann-fold domains"/>
    <property type="match status" value="2"/>
</dbReference>
<dbReference type="NCBIfam" id="NF005539">
    <property type="entry name" value="PRK07201.1"/>
    <property type="match status" value="1"/>
</dbReference>
<dbReference type="PRINTS" id="PR00080">
    <property type="entry name" value="SDRFAMILY"/>
</dbReference>
<evidence type="ECO:0000313" key="4">
    <source>
        <dbReference type="EMBL" id="PRX47144.1"/>
    </source>
</evidence>
<keyword evidence="2" id="KW-0560">Oxidoreductase</keyword>
<sequence length="663" mass="71369">MTTYFLTGATGFIGRRLAAALLARPGTETVYALVRETSRGRLADLAAHWPNADRLVPVTGDLTEPALGVDPSALRPIDHLVHLGAVYDFTASPAANRMANVDGTRNALDFAALARAGRLHHVSSIAVVGDHIGPFTERDFDLGQRFPSSYHATKFEAERLVREQDRVPYSVYRPSAVVGDSRTGEMDKIDGPYFFLPALSRLAALPTRLPLVTPELGATNLVPVDYVVDALEHLLHVDAPAGTTYHLASPRPQPLTEVYNAFAAAAGAPRVRTVPAGDPATLRAFGTRIARLAAAGADQLPGGTAALRAVFDELGVPVEVLPHLHLDAVIDTDRTVAALAGSTVTLPELTEYARPLYEYWRDRLDPDRARRRPAGGRLRGRTVLITGASSGIGRATALLAARRGATVLLVARRADELERVRAEVAAAGGRAAAYPCDLTDGDAVDALVKVVLAEHGGVDMLVNNAGRSIRRSLLLSTERFHDFERTMAINYFGPVRLTLGLLPSMARRRFGHVVNVTTQGLETDTPRFSAYLASKAALEEFGRTAGRETLSDGITFSSVRMPLVRTDMIAPTGLYRSLPAISPGKAAALVVRALERRPELVSRPEGTAAELAARVTPRLARFVAHLAYRVAPESAPEARDLPRQPPLAAVAGTLTRLLWRRRA</sequence>
<organism evidence="4 5">
    <name type="scientific">Prauserella shujinwangii</name>
    <dbReference type="NCBI Taxonomy" id="1453103"/>
    <lineage>
        <taxon>Bacteria</taxon>
        <taxon>Bacillati</taxon>
        <taxon>Actinomycetota</taxon>
        <taxon>Actinomycetes</taxon>
        <taxon>Pseudonocardiales</taxon>
        <taxon>Pseudonocardiaceae</taxon>
        <taxon>Prauserella</taxon>
    </lineage>
</organism>
<evidence type="ECO:0000256" key="1">
    <source>
        <dbReference type="ARBA" id="ARBA00006484"/>
    </source>
</evidence>
<dbReference type="Pfam" id="PF07993">
    <property type="entry name" value="NAD_binding_4"/>
    <property type="match status" value="1"/>
</dbReference>
<dbReference type="SMART" id="SM00822">
    <property type="entry name" value="PKS_KR"/>
    <property type="match status" value="1"/>
</dbReference>
<dbReference type="CDD" id="cd05233">
    <property type="entry name" value="SDR_c"/>
    <property type="match status" value="1"/>
</dbReference>
<dbReference type="PANTHER" id="PTHR44196:SF1">
    <property type="entry name" value="DEHYDROGENASE_REDUCTASE SDR FAMILY MEMBER 7B"/>
    <property type="match status" value="1"/>
</dbReference>
<dbReference type="InterPro" id="IPR057313">
    <property type="entry name" value="Maqu_2507-like"/>
</dbReference>
<protein>
    <submittedName>
        <fullName evidence="4">Thioester reductase-like protein</fullName>
    </submittedName>
</protein>
<dbReference type="PRINTS" id="PR00081">
    <property type="entry name" value="GDHRDH"/>
</dbReference>
<comment type="similarity">
    <text evidence="1">Belongs to the short-chain dehydrogenases/reductases (SDR) family.</text>
</comment>
<evidence type="ECO:0000256" key="2">
    <source>
        <dbReference type="ARBA" id="ARBA00023002"/>
    </source>
</evidence>
<dbReference type="EMBL" id="PVNH01000006">
    <property type="protein sequence ID" value="PRX47144.1"/>
    <property type="molecule type" value="Genomic_DNA"/>
</dbReference>
<evidence type="ECO:0000259" key="3">
    <source>
        <dbReference type="SMART" id="SM00822"/>
    </source>
</evidence>
<dbReference type="GO" id="GO:0016491">
    <property type="term" value="F:oxidoreductase activity"/>
    <property type="evidence" value="ECO:0007669"/>
    <property type="project" value="UniProtKB-KW"/>
</dbReference>
<dbReference type="InterPro" id="IPR002347">
    <property type="entry name" value="SDR_fam"/>
</dbReference>
<dbReference type="Proteomes" id="UP000238362">
    <property type="component" value="Unassembled WGS sequence"/>
</dbReference>
<gene>
    <name evidence="4" type="ORF">B0I33_106243</name>
</gene>
<dbReference type="InterPro" id="IPR036291">
    <property type="entry name" value="NAD(P)-bd_dom_sf"/>
</dbReference>
<accession>A0A2T0LTX5</accession>
<name>A0A2T0LTX5_9PSEU</name>
<dbReference type="AlphaFoldDB" id="A0A2T0LTX5"/>
<proteinExistence type="inferred from homology"/>
<dbReference type="Gene3D" id="3.40.50.720">
    <property type="entry name" value="NAD(P)-binding Rossmann-like Domain"/>
    <property type="match status" value="2"/>
</dbReference>
<dbReference type="CDD" id="cd05263">
    <property type="entry name" value="MupV_like_SDR_e"/>
    <property type="match status" value="1"/>
</dbReference>
<comment type="caution">
    <text evidence="4">The sequence shown here is derived from an EMBL/GenBank/DDBJ whole genome shotgun (WGS) entry which is preliminary data.</text>
</comment>
<evidence type="ECO:0000313" key="5">
    <source>
        <dbReference type="Proteomes" id="UP000238362"/>
    </source>
</evidence>
<keyword evidence="5" id="KW-1185">Reference proteome</keyword>
<dbReference type="InterPro" id="IPR013120">
    <property type="entry name" value="FAR_NAD-bd"/>
</dbReference>
<feature type="domain" description="Ketoreductase" evidence="3">
    <location>
        <begin position="381"/>
        <end position="557"/>
    </location>
</feature>
<dbReference type="GO" id="GO:0016020">
    <property type="term" value="C:membrane"/>
    <property type="evidence" value="ECO:0007669"/>
    <property type="project" value="TreeGrafter"/>
</dbReference>
<dbReference type="RefSeq" id="WP_106179672.1">
    <property type="nucleotide sequence ID" value="NZ_PVNH01000006.1"/>
</dbReference>
<dbReference type="InterPro" id="IPR057326">
    <property type="entry name" value="KR_dom"/>
</dbReference>
<dbReference type="Pfam" id="PF00106">
    <property type="entry name" value="adh_short"/>
    <property type="match status" value="1"/>
</dbReference>